<accession>A0A364NX19</accession>
<comment type="caution">
    <text evidence="2">The sequence shown here is derived from an EMBL/GenBank/DDBJ whole genome shotgun (WGS) entry which is preliminary data.</text>
</comment>
<feature type="region of interest" description="Disordered" evidence="1">
    <location>
        <begin position="38"/>
        <end position="66"/>
    </location>
</feature>
<evidence type="ECO:0000256" key="1">
    <source>
        <dbReference type="SAM" id="MobiDB-lite"/>
    </source>
</evidence>
<name>A0A364NX19_9PROT</name>
<dbReference type="RefSeq" id="WP_112144841.1">
    <property type="nucleotide sequence ID" value="NZ_PGTO01000008.1"/>
</dbReference>
<keyword evidence="3" id="KW-1185">Reference proteome</keyword>
<feature type="compositionally biased region" description="Basic residues" evidence="1">
    <location>
        <begin position="40"/>
        <end position="52"/>
    </location>
</feature>
<evidence type="ECO:0000313" key="3">
    <source>
        <dbReference type="Proteomes" id="UP000251075"/>
    </source>
</evidence>
<organism evidence="2 3">
    <name type="scientific">Paramagnetospirillum kuznetsovii</name>
    <dbReference type="NCBI Taxonomy" id="2053833"/>
    <lineage>
        <taxon>Bacteria</taxon>
        <taxon>Pseudomonadati</taxon>
        <taxon>Pseudomonadota</taxon>
        <taxon>Alphaproteobacteria</taxon>
        <taxon>Rhodospirillales</taxon>
        <taxon>Magnetospirillaceae</taxon>
        <taxon>Paramagnetospirillum</taxon>
    </lineage>
</organism>
<gene>
    <name evidence="2" type="ORF">CU669_11630</name>
</gene>
<dbReference type="Pfam" id="PF11154">
    <property type="entry name" value="DUF2934"/>
    <property type="match status" value="1"/>
</dbReference>
<protein>
    <recommendedName>
        <fullName evidence="4">DUF2934 domain-containing protein</fullName>
    </recommendedName>
</protein>
<dbReference type="OrthoDB" id="9811127at2"/>
<dbReference type="EMBL" id="PGTO01000008">
    <property type="protein sequence ID" value="RAU21628.1"/>
    <property type="molecule type" value="Genomic_DNA"/>
</dbReference>
<dbReference type="Proteomes" id="UP000251075">
    <property type="component" value="Unassembled WGS sequence"/>
</dbReference>
<evidence type="ECO:0008006" key="4">
    <source>
        <dbReference type="Google" id="ProtNLM"/>
    </source>
</evidence>
<reference evidence="2 3" key="1">
    <citation type="submission" date="2017-11" db="EMBL/GenBank/DDBJ databases">
        <title>Draft genome sequence of magnetotactic bacterium Magnetospirillum kuznetsovii LBB-42.</title>
        <authorList>
            <person name="Grouzdev D.S."/>
            <person name="Rysina M.S."/>
            <person name="Baslerov R.V."/>
            <person name="Koziaeva V."/>
        </authorList>
    </citation>
    <scope>NUCLEOTIDE SEQUENCE [LARGE SCALE GENOMIC DNA]</scope>
    <source>
        <strain evidence="2 3">LBB-42</strain>
    </source>
</reference>
<sequence>MGHGTEVKDLAYRLWEEAGKPEGRDMDFWLMAEAQTAKPAKAKAAPKAKAKPAAKPAAKPKATKSK</sequence>
<dbReference type="AlphaFoldDB" id="A0A364NX19"/>
<evidence type="ECO:0000313" key="2">
    <source>
        <dbReference type="EMBL" id="RAU21628.1"/>
    </source>
</evidence>
<proteinExistence type="predicted"/>
<dbReference type="InterPro" id="IPR021327">
    <property type="entry name" value="DUF2934"/>
</dbReference>